<organism evidence="9 10">
    <name type="scientific">Microbacterium telephonicum</name>
    <dbReference type="NCBI Taxonomy" id="1714841"/>
    <lineage>
        <taxon>Bacteria</taxon>
        <taxon>Bacillati</taxon>
        <taxon>Actinomycetota</taxon>
        <taxon>Actinomycetes</taxon>
        <taxon>Micrococcales</taxon>
        <taxon>Microbacteriaceae</taxon>
        <taxon>Microbacterium</taxon>
    </lineage>
</organism>
<accession>A0A498C0Y1</accession>
<evidence type="ECO:0000259" key="8">
    <source>
        <dbReference type="PROSITE" id="PS50059"/>
    </source>
</evidence>
<evidence type="ECO:0000256" key="5">
    <source>
        <dbReference type="PROSITE-ProRule" id="PRU00277"/>
    </source>
</evidence>
<keyword evidence="4 5" id="KW-0413">Isomerase</keyword>
<comment type="caution">
    <text evidence="9">The sequence shown here is derived from an EMBL/GenBank/DDBJ whole genome shotgun (WGS) entry which is preliminary data.</text>
</comment>
<dbReference type="InterPro" id="IPR046357">
    <property type="entry name" value="PPIase_dom_sf"/>
</dbReference>
<dbReference type="RefSeq" id="WP_121058326.1">
    <property type="nucleotide sequence ID" value="NZ_RCDB01000002.1"/>
</dbReference>
<evidence type="ECO:0000313" key="9">
    <source>
        <dbReference type="EMBL" id="RLK49252.1"/>
    </source>
</evidence>
<gene>
    <name evidence="9" type="ORF">C7474_1388</name>
</gene>
<dbReference type="EC" id="5.2.1.8" evidence="6"/>
<keyword evidence="7" id="KW-0732">Signal</keyword>
<evidence type="ECO:0000256" key="6">
    <source>
        <dbReference type="RuleBase" id="RU003915"/>
    </source>
</evidence>
<feature type="signal peptide" evidence="7">
    <location>
        <begin position="1"/>
        <end position="28"/>
    </location>
</feature>
<evidence type="ECO:0000256" key="7">
    <source>
        <dbReference type="SAM" id="SignalP"/>
    </source>
</evidence>
<dbReference type="PROSITE" id="PS51257">
    <property type="entry name" value="PROKAR_LIPOPROTEIN"/>
    <property type="match status" value="1"/>
</dbReference>
<dbReference type="GO" id="GO:0003755">
    <property type="term" value="F:peptidyl-prolyl cis-trans isomerase activity"/>
    <property type="evidence" value="ECO:0007669"/>
    <property type="project" value="UniProtKB-UniRule"/>
</dbReference>
<dbReference type="PANTHER" id="PTHR43811">
    <property type="entry name" value="FKBP-TYPE PEPTIDYL-PROLYL CIS-TRANS ISOMERASE FKPA"/>
    <property type="match status" value="1"/>
</dbReference>
<feature type="domain" description="PPIase FKBP-type" evidence="8">
    <location>
        <begin position="224"/>
        <end position="310"/>
    </location>
</feature>
<dbReference type="Proteomes" id="UP000273158">
    <property type="component" value="Unassembled WGS sequence"/>
</dbReference>
<dbReference type="Pfam" id="PF00254">
    <property type="entry name" value="FKBP_C"/>
    <property type="match status" value="1"/>
</dbReference>
<evidence type="ECO:0000256" key="4">
    <source>
        <dbReference type="ARBA" id="ARBA00023235"/>
    </source>
</evidence>
<evidence type="ECO:0000256" key="2">
    <source>
        <dbReference type="ARBA" id="ARBA00006577"/>
    </source>
</evidence>
<dbReference type="Gene3D" id="3.10.50.40">
    <property type="match status" value="1"/>
</dbReference>
<dbReference type="OrthoDB" id="25996at2"/>
<evidence type="ECO:0000256" key="3">
    <source>
        <dbReference type="ARBA" id="ARBA00023110"/>
    </source>
</evidence>
<name>A0A498C0Y1_9MICO</name>
<dbReference type="InterPro" id="IPR001179">
    <property type="entry name" value="PPIase_FKBP_dom"/>
</dbReference>
<evidence type="ECO:0000256" key="1">
    <source>
        <dbReference type="ARBA" id="ARBA00000971"/>
    </source>
</evidence>
<proteinExistence type="inferred from homology"/>
<comment type="catalytic activity">
    <reaction evidence="1 5 6">
        <text>[protein]-peptidylproline (omega=180) = [protein]-peptidylproline (omega=0)</text>
        <dbReference type="Rhea" id="RHEA:16237"/>
        <dbReference type="Rhea" id="RHEA-COMP:10747"/>
        <dbReference type="Rhea" id="RHEA-COMP:10748"/>
        <dbReference type="ChEBI" id="CHEBI:83833"/>
        <dbReference type="ChEBI" id="CHEBI:83834"/>
        <dbReference type="EC" id="5.2.1.8"/>
    </reaction>
</comment>
<keyword evidence="3 5" id="KW-0697">Rotamase</keyword>
<keyword evidence="10" id="KW-1185">Reference proteome</keyword>
<dbReference type="SUPFAM" id="SSF54534">
    <property type="entry name" value="FKBP-like"/>
    <property type="match status" value="1"/>
</dbReference>
<dbReference type="PROSITE" id="PS50059">
    <property type="entry name" value="FKBP_PPIASE"/>
    <property type="match status" value="1"/>
</dbReference>
<reference evidence="9 10" key="1">
    <citation type="journal article" date="2015" name="Stand. Genomic Sci.">
        <title>Genomic Encyclopedia of Bacterial and Archaeal Type Strains, Phase III: the genomes of soil and plant-associated and newly described type strains.</title>
        <authorList>
            <person name="Whitman W.B."/>
            <person name="Woyke T."/>
            <person name="Klenk H.P."/>
            <person name="Zhou Y."/>
            <person name="Lilburn T.G."/>
            <person name="Beck B.J."/>
            <person name="De Vos P."/>
            <person name="Vandamme P."/>
            <person name="Eisen J.A."/>
            <person name="Garrity G."/>
            <person name="Hugenholtz P."/>
            <person name="Kyrpides N.C."/>
        </authorList>
    </citation>
    <scope>NUCLEOTIDE SEQUENCE [LARGE SCALE GENOMIC DNA]</scope>
    <source>
        <strain evidence="9 10">S2T63</strain>
    </source>
</reference>
<evidence type="ECO:0000313" key="10">
    <source>
        <dbReference type="Proteomes" id="UP000273158"/>
    </source>
</evidence>
<protein>
    <recommendedName>
        <fullName evidence="6">Peptidyl-prolyl cis-trans isomerase</fullName>
        <ecNumber evidence="6">5.2.1.8</ecNumber>
    </recommendedName>
</protein>
<comment type="similarity">
    <text evidence="2 6">Belongs to the FKBP-type PPIase family.</text>
</comment>
<feature type="chain" id="PRO_5038720655" description="Peptidyl-prolyl cis-trans isomerase" evidence="7">
    <location>
        <begin position="29"/>
        <end position="319"/>
    </location>
</feature>
<sequence length="319" mass="32414">MRRIPAVIAVVGLSALALVGCSSAPAAAGCERPDAGSSALGLVKAGGEPGSPTISLTDPVYAQSTSFTDETVGEGPVVTAQTQDVVFSIAIANGATGAPILETVTPVRSVDFWTTDYAGFATMLDCATEGSRIVGAVPYDQLSEQAAANWDIQEGQSIAVVMDVQKVYKAAADGAPQYNDRRGMPAVVLAPDGRPGIIIPDGAPPQDLAAEVLKKGDGEKVGAGDAIRVQYTGVNWADKKVFDSTWEKGASTALSLDAVVPGFAQALDGQTVGSQILVVIPPELGYGDQATGAVPANSTLVFVVDILGVDAPAADTSGQ</sequence>
<dbReference type="AlphaFoldDB" id="A0A498C0Y1"/>
<dbReference type="EMBL" id="RCDB01000002">
    <property type="protein sequence ID" value="RLK49252.1"/>
    <property type="molecule type" value="Genomic_DNA"/>
</dbReference>
<dbReference type="PANTHER" id="PTHR43811:SF23">
    <property type="entry name" value="FKBP-TYPE 22 KDA PEPTIDYL-PROLYL CIS-TRANS ISOMERASE"/>
    <property type="match status" value="1"/>
</dbReference>